<dbReference type="InterPro" id="IPR011009">
    <property type="entry name" value="Kinase-like_dom_sf"/>
</dbReference>
<comment type="similarity">
    <text evidence="4">Belongs to the protein kinase superfamily.</text>
</comment>
<reference evidence="6 7" key="1">
    <citation type="submission" date="2014-04" db="EMBL/GenBank/DDBJ databases">
        <authorList>
            <consortium name="DOE Joint Genome Institute"/>
            <person name="Kuo A."/>
            <person name="Kohler A."/>
            <person name="Nagy L.G."/>
            <person name="Floudas D."/>
            <person name="Copeland A."/>
            <person name="Barry K.W."/>
            <person name="Cichocki N."/>
            <person name="Veneault-Fourrey C."/>
            <person name="LaButti K."/>
            <person name="Lindquist E.A."/>
            <person name="Lipzen A."/>
            <person name="Lundell T."/>
            <person name="Morin E."/>
            <person name="Murat C."/>
            <person name="Sun H."/>
            <person name="Tunlid A."/>
            <person name="Henrissat B."/>
            <person name="Grigoriev I.V."/>
            <person name="Hibbett D.S."/>
            <person name="Martin F."/>
            <person name="Nordberg H.P."/>
            <person name="Cantor M.N."/>
            <person name="Hua S.X."/>
        </authorList>
    </citation>
    <scope>NUCLEOTIDE SEQUENCE [LARGE SCALE GENOMIC DNA]</scope>
    <source>
        <strain evidence="6 7">Foug A</strain>
    </source>
</reference>
<dbReference type="InParanoid" id="A0A0C3A8M0"/>
<protein>
    <recommendedName>
        <fullName evidence="5">Protein kinase domain-containing protein</fullName>
    </recommendedName>
</protein>
<organism evidence="6 7">
    <name type="scientific">Scleroderma citrinum Foug A</name>
    <dbReference type="NCBI Taxonomy" id="1036808"/>
    <lineage>
        <taxon>Eukaryota</taxon>
        <taxon>Fungi</taxon>
        <taxon>Dikarya</taxon>
        <taxon>Basidiomycota</taxon>
        <taxon>Agaricomycotina</taxon>
        <taxon>Agaricomycetes</taxon>
        <taxon>Agaricomycetidae</taxon>
        <taxon>Boletales</taxon>
        <taxon>Sclerodermatineae</taxon>
        <taxon>Sclerodermataceae</taxon>
        <taxon>Scleroderma</taxon>
    </lineage>
</organism>
<name>A0A0C3A8M0_9AGAM</name>
<evidence type="ECO:0000313" key="6">
    <source>
        <dbReference type="EMBL" id="KIM61202.1"/>
    </source>
</evidence>
<dbReference type="SUPFAM" id="SSF56112">
    <property type="entry name" value="Protein kinase-like (PK-like)"/>
    <property type="match status" value="1"/>
</dbReference>
<keyword evidence="4" id="KW-0723">Serine/threonine-protein kinase</keyword>
<gene>
    <name evidence="6" type="ORF">SCLCIDRAFT_909167</name>
</gene>
<dbReference type="PROSITE" id="PS00108">
    <property type="entry name" value="PROTEIN_KINASE_ST"/>
    <property type="match status" value="1"/>
</dbReference>
<dbReference type="GO" id="GO:0004674">
    <property type="term" value="F:protein serine/threonine kinase activity"/>
    <property type="evidence" value="ECO:0007669"/>
    <property type="project" value="UniProtKB-KW"/>
</dbReference>
<dbReference type="STRING" id="1036808.A0A0C3A8M0"/>
<dbReference type="PROSITE" id="PS00107">
    <property type="entry name" value="PROTEIN_KINASE_ATP"/>
    <property type="match status" value="1"/>
</dbReference>
<feature type="domain" description="Protein kinase" evidence="5">
    <location>
        <begin position="87"/>
        <end position="357"/>
    </location>
</feature>
<evidence type="ECO:0000256" key="4">
    <source>
        <dbReference type="RuleBase" id="RU000304"/>
    </source>
</evidence>
<evidence type="ECO:0000256" key="1">
    <source>
        <dbReference type="ARBA" id="ARBA00022741"/>
    </source>
</evidence>
<accession>A0A0C3A8M0</accession>
<dbReference type="SMART" id="SM00220">
    <property type="entry name" value="S_TKc"/>
    <property type="match status" value="1"/>
</dbReference>
<dbReference type="HOGENOM" id="CLU_000288_7_18_1"/>
<dbReference type="OrthoDB" id="26722at2759"/>
<dbReference type="Gene3D" id="1.10.510.10">
    <property type="entry name" value="Transferase(Phosphotransferase) domain 1"/>
    <property type="match status" value="1"/>
</dbReference>
<keyword evidence="4" id="KW-0808">Transferase</keyword>
<dbReference type="Pfam" id="PF00069">
    <property type="entry name" value="Pkinase"/>
    <property type="match status" value="1"/>
</dbReference>
<dbReference type="GO" id="GO:0005524">
    <property type="term" value="F:ATP binding"/>
    <property type="evidence" value="ECO:0007669"/>
    <property type="project" value="UniProtKB-UniRule"/>
</dbReference>
<evidence type="ECO:0000259" key="5">
    <source>
        <dbReference type="PROSITE" id="PS50011"/>
    </source>
</evidence>
<keyword evidence="1 3" id="KW-0547">Nucleotide-binding</keyword>
<proteinExistence type="inferred from homology"/>
<dbReference type="PANTHER" id="PTHR44329">
    <property type="entry name" value="SERINE/THREONINE-PROTEIN KINASE TNNI3K-RELATED"/>
    <property type="match status" value="1"/>
</dbReference>
<evidence type="ECO:0000256" key="2">
    <source>
        <dbReference type="ARBA" id="ARBA00022840"/>
    </source>
</evidence>
<evidence type="ECO:0000313" key="7">
    <source>
        <dbReference type="Proteomes" id="UP000053989"/>
    </source>
</evidence>
<dbReference type="InterPro" id="IPR008271">
    <property type="entry name" value="Ser/Thr_kinase_AS"/>
</dbReference>
<keyword evidence="4" id="KW-0418">Kinase</keyword>
<dbReference type="PROSITE" id="PS50011">
    <property type="entry name" value="PROTEIN_KINASE_DOM"/>
    <property type="match status" value="1"/>
</dbReference>
<sequence length="382" mass="43496">MYVVSHEYFAEHFTRLSTGGLFRVQPQRLSWLMISPLLLAILMPPEQPDENSSSPASRRRRDSFLGELQTSVDQRFASIDLRDRVSRDTSKRIGFGTYGDVYQGTLQPNQQEVAVKVVRCGDKSARPALEGVLREVYVWSKLRHENIIELLGITTAFDNTISIVSPLMSRGNAFDYVQNLDVDPRPLILGIANGLYYLHMHEQGPVVHGDIKGLNVLISEDGHALLTDFGFSHLSQASFSLAAKQRPGGTLNWMPPEYLEADEYEMTTAGDVWAFGMTALELLTRKRPFHHLNTNGAIMYHIFFKARERPSPDVSCSFLTDKWWNLCLSCWVRDPNRRPSMSSVVKNIRHIRRASFLLKVRILMAITRPLHRQPRTSDTSRP</sequence>
<reference evidence="7" key="2">
    <citation type="submission" date="2015-01" db="EMBL/GenBank/DDBJ databases">
        <title>Evolutionary Origins and Diversification of the Mycorrhizal Mutualists.</title>
        <authorList>
            <consortium name="DOE Joint Genome Institute"/>
            <consortium name="Mycorrhizal Genomics Consortium"/>
            <person name="Kohler A."/>
            <person name="Kuo A."/>
            <person name="Nagy L.G."/>
            <person name="Floudas D."/>
            <person name="Copeland A."/>
            <person name="Barry K.W."/>
            <person name="Cichocki N."/>
            <person name="Veneault-Fourrey C."/>
            <person name="LaButti K."/>
            <person name="Lindquist E.A."/>
            <person name="Lipzen A."/>
            <person name="Lundell T."/>
            <person name="Morin E."/>
            <person name="Murat C."/>
            <person name="Riley R."/>
            <person name="Ohm R."/>
            <person name="Sun H."/>
            <person name="Tunlid A."/>
            <person name="Henrissat B."/>
            <person name="Grigoriev I.V."/>
            <person name="Hibbett D.S."/>
            <person name="Martin F."/>
        </authorList>
    </citation>
    <scope>NUCLEOTIDE SEQUENCE [LARGE SCALE GENOMIC DNA]</scope>
    <source>
        <strain evidence="7">Foug A</strain>
    </source>
</reference>
<dbReference type="EMBL" id="KN822054">
    <property type="protein sequence ID" value="KIM61202.1"/>
    <property type="molecule type" value="Genomic_DNA"/>
</dbReference>
<evidence type="ECO:0000256" key="3">
    <source>
        <dbReference type="PROSITE-ProRule" id="PRU10141"/>
    </source>
</evidence>
<keyword evidence="7" id="KW-1185">Reference proteome</keyword>
<dbReference type="InterPro" id="IPR017441">
    <property type="entry name" value="Protein_kinase_ATP_BS"/>
</dbReference>
<dbReference type="InterPro" id="IPR000719">
    <property type="entry name" value="Prot_kinase_dom"/>
</dbReference>
<dbReference type="Proteomes" id="UP000053989">
    <property type="component" value="Unassembled WGS sequence"/>
</dbReference>
<feature type="binding site" evidence="3">
    <location>
        <position position="116"/>
    </location>
    <ligand>
        <name>ATP</name>
        <dbReference type="ChEBI" id="CHEBI:30616"/>
    </ligand>
</feature>
<dbReference type="InterPro" id="IPR051681">
    <property type="entry name" value="Ser/Thr_Kinases-Pseudokinases"/>
</dbReference>
<keyword evidence="2 3" id="KW-0067">ATP-binding</keyword>
<dbReference type="AlphaFoldDB" id="A0A0C3A8M0"/>